<dbReference type="InterPro" id="IPR011037">
    <property type="entry name" value="Pyrv_Knase-like_insert_dom_sf"/>
</dbReference>
<proteinExistence type="predicted"/>
<dbReference type="AlphaFoldDB" id="A0A1J4N0M3"/>
<dbReference type="OrthoDB" id="9793178at2"/>
<dbReference type="SUPFAM" id="SSF50800">
    <property type="entry name" value="PK beta-barrel domain-like"/>
    <property type="match status" value="1"/>
</dbReference>
<dbReference type="GO" id="GO:0030170">
    <property type="term" value="F:pyridoxal phosphate binding"/>
    <property type="evidence" value="ECO:0007669"/>
    <property type="project" value="InterPro"/>
</dbReference>
<sequence length="253" mass="27476">MTDELTVVRAGFAPIKGTRHLAHDRVMLDAQGPVGDRGFALVSVDPEDPARGRVLRTVQNPLLVAVRAEVTGDRLEVELPGGETVSAEPAATGERITCDYWGRDVELELVDGPHAELFSSWLDRPVRLARARRGDVVFAGPVSLVTTASLHDLARHVDRDAVDPARFRPTLVVETDEPYAEDTWLGREIRVGEATLRIGVPIPRCAVIDIRPETGERDVRLLKTLATHRPLNRAGEPAFGVFAEVVVPGAVGG</sequence>
<reference evidence="2" key="1">
    <citation type="submission" date="2016-10" db="EMBL/GenBank/DDBJ databases">
        <title>Draft Genome Sequence of Nocardioides luteus Strain BAFB, an Alkane-Degrading Bacterium Isolated from JP-7 Polluted Soil.</title>
        <authorList>
            <person name="Brown L."/>
            <person name="Ruiz O.N."/>
            <person name="Gunasekera T."/>
        </authorList>
    </citation>
    <scope>NUCLEOTIDE SEQUENCE [LARGE SCALE GENOMIC DNA]</scope>
    <source>
        <strain evidence="2">BAFB</strain>
    </source>
</reference>
<protein>
    <recommendedName>
        <fullName evidence="1">MOSC domain-containing protein</fullName>
    </recommendedName>
</protein>
<dbReference type="InterPro" id="IPR005302">
    <property type="entry name" value="MoCF_Sase_C"/>
</dbReference>
<dbReference type="GO" id="GO:0030151">
    <property type="term" value="F:molybdenum ion binding"/>
    <property type="evidence" value="ECO:0007669"/>
    <property type="project" value="InterPro"/>
</dbReference>
<dbReference type="InterPro" id="IPR005303">
    <property type="entry name" value="MOCOS_middle"/>
</dbReference>
<gene>
    <name evidence="2" type="ORF">UG56_019395</name>
</gene>
<dbReference type="Pfam" id="PF03473">
    <property type="entry name" value="MOSC"/>
    <property type="match status" value="1"/>
</dbReference>
<keyword evidence="3" id="KW-1185">Reference proteome</keyword>
<dbReference type="Proteomes" id="UP000033772">
    <property type="component" value="Unassembled WGS sequence"/>
</dbReference>
<dbReference type="STRING" id="1844.UG56_019395"/>
<evidence type="ECO:0000313" key="3">
    <source>
        <dbReference type="Proteomes" id="UP000033772"/>
    </source>
</evidence>
<dbReference type="GO" id="GO:0003824">
    <property type="term" value="F:catalytic activity"/>
    <property type="evidence" value="ECO:0007669"/>
    <property type="project" value="InterPro"/>
</dbReference>
<evidence type="ECO:0000313" key="2">
    <source>
        <dbReference type="EMBL" id="OIJ25083.1"/>
    </source>
</evidence>
<comment type="caution">
    <text evidence="2">The sequence shown here is derived from an EMBL/GenBank/DDBJ whole genome shotgun (WGS) entry which is preliminary data.</text>
</comment>
<feature type="domain" description="MOSC" evidence="1">
    <location>
        <begin position="115"/>
        <end position="253"/>
    </location>
</feature>
<dbReference type="Pfam" id="PF03476">
    <property type="entry name" value="MOSC_N"/>
    <property type="match status" value="1"/>
</dbReference>
<dbReference type="PROSITE" id="PS51340">
    <property type="entry name" value="MOSC"/>
    <property type="match status" value="1"/>
</dbReference>
<dbReference type="RefSeq" id="WP_045548663.1">
    <property type="nucleotide sequence ID" value="NZ_JZDQ02000029.1"/>
</dbReference>
<evidence type="ECO:0000259" key="1">
    <source>
        <dbReference type="PROSITE" id="PS51340"/>
    </source>
</evidence>
<name>A0A1J4N0M3_9ACTN</name>
<accession>A0A1J4N0M3</accession>
<dbReference type="EMBL" id="JZDQ02000029">
    <property type="protein sequence ID" value="OIJ25083.1"/>
    <property type="molecule type" value="Genomic_DNA"/>
</dbReference>
<organism evidence="2 3">
    <name type="scientific">Nocardioides luteus</name>
    <dbReference type="NCBI Taxonomy" id="1844"/>
    <lineage>
        <taxon>Bacteria</taxon>
        <taxon>Bacillati</taxon>
        <taxon>Actinomycetota</taxon>
        <taxon>Actinomycetes</taxon>
        <taxon>Propionibacteriales</taxon>
        <taxon>Nocardioidaceae</taxon>
        <taxon>Nocardioides</taxon>
    </lineage>
</organism>